<sequence length="21" mass="2427">PGTYTIQIQADEWYAEGEIEI</sequence>
<comment type="caution">
    <text evidence="1">The sequence shown here is derived from an EMBL/GenBank/DDBJ whole genome shotgun (WGS) entry which is preliminary data.</text>
</comment>
<name>J9GVY2_9ZZZZ</name>
<dbReference type="EMBL" id="AMCI01000979">
    <property type="protein sequence ID" value="EJX07083.1"/>
    <property type="molecule type" value="Genomic_DNA"/>
</dbReference>
<accession>J9GVY2</accession>
<evidence type="ECO:0000313" key="1">
    <source>
        <dbReference type="EMBL" id="EJX07083.1"/>
    </source>
</evidence>
<feature type="non-terminal residue" evidence="1">
    <location>
        <position position="1"/>
    </location>
</feature>
<reference evidence="1" key="1">
    <citation type="journal article" date="2012" name="PLoS ONE">
        <title>Gene sets for utilization of primary and secondary nutrition supplies in the distal gut of endangered iberian lynx.</title>
        <authorList>
            <person name="Alcaide M."/>
            <person name="Messina E."/>
            <person name="Richter M."/>
            <person name="Bargiela R."/>
            <person name="Peplies J."/>
            <person name="Huws S.A."/>
            <person name="Newbold C.J."/>
            <person name="Golyshin P.N."/>
            <person name="Simon M.A."/>
            <person name="Lopez G."/>
            <person name="Yakimov M.M."/>
            <person name="Ferrer M."/>
        </authorList>
    </citation>
    <scope>NUCLEOTIDE SEQUENCE</scope>
</reference>
<proteinExistence type="predicted"/>
<organism evidence="1">
    <name type="scientific">gut metagenome</name>
    <dbReference type="NCBI Taxonomy" id="749906"/>
    <lineage>
        <taxon>unclassified sequences</taxon>
        <taxon>metagenomes</taxon>
        <taxon>organismal metagenomes</taxon>
    </lineage>
</organism>
<gene>
    <name evidence="1" type="ORF">EVA_04807</name>
</gene>
<protein>
    <submittedName>
        <fullName evidence="1">Uncharacterized protein</fullName>
    </submittedName>
</protein>
<dbReference type="AlphaFoldDB" id="J9GVY2"/>